<dbReference type="AlphaFoldDB" id="A0A0N0DBD1"/>
<feature type="region of interest" description="Disordered" evidence="1">
    <location>
        <begin position="272"/>
        <end position="385"/>
    </location>
</feature>
<feature type="compositionally biased region" description="Polar residues" evidence="1">
    <location>
        <begin position="538"/>
        <end position="547"/>
    </location>
</feature>
<evidence type="ECO:0000313" key="3">
    <source>
        <dbReference type="Proteomes" id="UP000037904"/>
    </source>
</evidence>
<accession>A0A0N0DBD1</accession>
<feature type="compositionally biased region" description="Polar residues" evidence="1">
    <location>
        <begin position="319"/>
        <end position="330"/>
    </location>
</feature>
<evidence type="ECO:0000256" key="1">
    <source>
        <dbReference type="SAM" id="MobiDB-lite"/>
    </source>
</evidence>
<feature type="region of interest" description="Disordered" evidence="1">
    <location>
        <begin position="510"/>
        <end position="547"/>
    </location>
</feature>
<dbReference type="EMBL" id="JXCE01000587">
    <property type="protein sequence ID" value="KPA36615.1"/>
    <property type="molecule type" value="Genomic_DNA"/>
</dbReference>
<feature type="region of interest" description="Disordered" evidence="1">
    <location>
        <begin position="560"/>
        <end position="607"/>
    </location>
</feature>
<dbReference type="Proteomes" id="UP000037904">
    <property type="component" value="Unassembled WGS sequence"/>
</dbReference>
<comment type="caution">
    <text evidence="2">The sequence shown here is derived from an EMBL/GenBank/DDBJ whole genome shotgun (WGS) entry which is preliminary data.</text>
</comment>
<feature type="compositionally biased region" description="Polar residues" evidence="1">
    <location>
        <begin position="337"/>
        <end position="359"/>
    </location>
</feature>
<proteinExistence type="predicted"/>
<feature type="compositionally biased region" description="Basic and acidic residues" evidence="1">
    <location>
        <begin position="272"/>
        <end position="283"/>
    </location>
</feature>
<feature type="compositionally biased region" description="Polar residues" evidence="1">
    <location>
        <begin position="584"/>
        <end position="597"/>
    </location>
</feature>
<protein>
    <submittedName>
        <fullName evidence="2">Uncharacterized protein</fullName>
    </submittedName>
</protein>
<keyword evidence="3" id="KW-1185">Reference proteome</keyword>
<evidence type="ECO:0000313" key="2">
    <source>
        <dbReference type="EMBL" id="KPA36615.1"/>
    </source>
</evidence>
<organism evidence="2 3">
    <name type="scientific">Fusarium langsethiae</name>
    <dbReference type="NCBI Taxonomy" id="179993"/>
    <lineage>
        <taxon>Eukaryota</taxon>
        <taxon>Fungi</taxon>
        <taxon>Dikarya</taxon>
        <taxon>Ascomycota</taxon>
        <taxon>Pezizomycotina</taxon>
        <taxon>Sordariomycetes</taxon>
        <taxon>Hypocreomycetidae</taxon>
        <taxon>Hypocreales</taxon>
        <taxon>Nectriaceae</taxon>
        <taxon>Fusarium</taxon>
    </lineage>
</organism>
<name>A0A0N0DBD1_FUSLA</name>
<feature type="compositionally biased region" description="Polar residues" evidence="1">
    <location>
        <begin position="560"/>
        <end position="571"/>
    </location>
</feature>
<reference evidence="2 3" key="1">
    <citation type="submission" date="2015-04" db="EMBL/GenBank/DDBJ databases">
        <title>The draft genome sequence of Fusarium langsethiae, a T-2/HT-2 mycotoxin producer.</title>
        <authorList>
            <person name="Lysoe E."/>
            <person name="Divon H.H."/>
            <person name="Terzi V."/>
            <person name="Orru L."/>
            <person name="Lamontanara A."/>
            <person name="Kolseth A.-K."/>
            <person name="Frandsen R.J."/>
            <person name="Nielsen K."/>
            <person name="Thrane U."/>
        </authorList>
    </citation>
    <scope>NUCLEOTIDE SEQUENCE [LARGE SCALE GENOMIC DNA]</scope>
    <source>
        <strain evidence="2 3">Fl201059</strain>
    </source>
</reference>
<sequence length="662" mass="73226">MNVEQIRLLGDILVEESHKAQCSEITDEQLIITVLERVADLLRTLPNATQTKIRDRFGLTWNPEKSPRFVELSISSPRASSTDVLDTTTSIGSVFDLETSPMFLENLQVWAKKPQVFWDQEKVTLGQDLGGYIAILEHAQAANQVRLRFTKREFFRCRWTWGKKEKEIFLQSVRKDASITDEQCRQWLLEGSIYEDLTKIFGDAALFPLKMIINKNTGKEAFRNIISRLDVESVKEAIAKYAEAAKEITAYIRKKLATSNICKPGAFLLQTDHRVPHEHSEPARKKRKTRPPASRSPNAVEPEPAGVTSPPTAPDNAGPGSQPSQNMNQPQDRESQQDPTNVGSSLHRTVPASGTTVTQIHVIGIPRSQSTSTGSPPAVSGTGRGEVAPISMAHSPRGLQIGILANFSPALGTCPEYPESQDRVPSSHASGRLYSLQAPQSQHAPMEPSDEVNASRNDYVQEPQEGIPESFGSPHSTSMQPQLQLHQLPQYKGQSRSETAAQRGHKVLINLDKNSPNGHQTSVLVSADPPLETPLVDANSQTAGLSQVDSQAHVRYLGSIEQSQAKSSTATPDYRADAEESSEQPDSSGQPNDTRGTQFGLPSFLQPDYGEHEHLSSHIHEEYCQQARPPYSAFAITNEDDWNMYETLSFPEADDFNFNFGF</sequence>
<gene>
    <name evidence="2" type="ORF">FLAG1_10606</name>
</gene>
<feature type="compositionally biased region" description="Polar residues" evidence="1">
    <location>
        <begin position="512"/>
        <end position="524"/>
    </location>
</feature>